<name>A0A2H0BEC9_UNCKA</name>
<dbReference type="AlphaFoldDB" id="A0A2H0BEC9"/>
<dbReference type="EMBL" id="PCSU01000092">
    <property type="protein sequence ID" value="PIP56033.1"/>
    <property type="molecule type" value="Genomic_DNA"/>
</dbReference>
<accession>A0A2H0BEC9</accession>
<proteinExistence type="predicted"/>
<reference evidence="1 2" key="1">
    <citation type="submission" date="2017-09" db="EMBL/GenBank/DDBJ databases">
        <title>Depth-based differentiation of microbial function through sediment-hosted aquifers and enrichment of novel symbionts in the deep terrestrial subsurface.</title>
        <authorList>
            <person name="Probst A.J."/>
            <person name="Ladd B."/>
            <person name="Jarett J.K."/>
            <person name="Geller-Mcgrath D.E."/>
            <person name="Sieber C.M."/>
            <person name="Emerson J.B."/>
            <person name="Anantharaman K."/>
            <person name="Thomas B.C."/>
            <person name="Malmstrom R."/>
            <person name="Stieglmeier M."/>
            <person name="Klingl A."/>
            <person name="Woyke T."/>
            <person name="Ryan C.M."/>
            <person name="Banfield J.F."/>
        </authorList>
    </citation>
    <scope>NUCLEOTIDE SEQUENCE [LARGE SCALE GENOMIC DNA]</scope>
    <source>
        <strain evidence="1">CG22_combo_CG10-13_8_21_14_all_39_12</strain>
    </source>
</reference>
<organism evidence="1 2">
    <name type="scientific">candidate division WWE3 bacterium CG22_combo_CG10-13_8_21_14_all_39_12</name>
    <dbReference type="NCBI Taxonomy" id="1975094"/>
    <lineage>
        <taxon>Bacteria</taxon>
        <taxon>Katanobacteria</taxon>
    </lineage>
</organism>
<comment type="caution">
    <text evidence="1">The sequence shown here is derived from an EMBL/GenBank/DDBJ whole genome shotgun (WGS) entry which is preliminary data.</text>
</comment>
<sequence length="175" mass="19527">MLINQKKIDLIKKLLAQGIIELSPDKSKFRSIQLWKLLQYPRLLTEVSQAIACRLYALDYDYLAASSCSTLPALVSTSIAMVRPSVFVPTGWTFLLAHLNSMRQYKPGETLVLIEPLANPVSLSKRVATIRSTLAVVTDVVALFEQPPFEYVALTSMGIHLQSVFLWDDVQLACS</sequence>
<evidence type="ECO:0000313" key="1">
    <source>
        <dbReference type="EMBL" id="PIP56033.1"/>
    </source>
</evidence>
<gene>
    <name evidence="1" type="ORF">COX05_05135</name>
</gene>
<dbReference type="Proteomes" id="UP000228495">
    <property type="component" value="Unassembled WGS sequence"/>
</dbReference>
<protein>
    <submittedName>
        <fullName evidence="1">Uncharacterized protein</fullName>
    </submittedName>
</protein>
<evidence type="ECO:0000313" key="2">
    <source>
        <dbReference type="Proteomes" id="UP000228495"/>
    </source>
</evidence>